<keyword evidence="6" id="KW-0862">Zinc</keyword>
<dbReference type="InterPro" id="IPR036236">
    <property type="entry name" value="Znf_C2H2_sf"/>
</dbReference>
<evidence type="ECO:0000256" key="7">
    <source>
        <dbReference type="ARBA" id="ARBA00023015"/>
    </source>
</evidence>
<proteinExistence type="inferred from homology"/>
<dbReference type="Ensembl" id="ENSAPLT00000046803.1">
    <property type="protein sequence ID" value="ENSAPLP00000023533.1"/>
    <property type="gene ID" value="ENSAPLG00000027570.1"/>
</dbReference>
<keyword evidence="14" id="KW-1185">Reference proteome</keyword>
<protein>
    <recommendedName>
        <fullName evidence="12">C2H2-type domain-containing protein</fullName>
    </recommendedName>
</protein>
<dbReference type="GeneTree" id="ENSGT01150000286953"/>
<dbReference type="Pfam" id="PF00096">
    <property type="entry name" value="zf-C2H2"/>
    <property type="match status" value="2"/>
</dbReference>
<evidence type="ECO:0000256" key="11">
    <source>
        <dbReference type="PROSITE-ProRule" id="PRU00042"/>
    </source>
</evidence>
<sequence>MTHTGERPYRCTECGKSFRQSSNLIQHQRTHTGERPYTCGLCGKSFCQNSHLANKHQRTHLASWFGRGGTSREVLGPSKWPKILGFVLKNHLKKF</sequence>
<dbReference type="AlphaFoldDB" id="A0A493TCY6"/>
<dbReference type="GO" id="GO:0000981">
    <property type="term" value="F:DNA-binding transcription factor activity, RNA polymerase II-specific"/>
    <property type="evidence" value="ECO:0007669"/>
    <property type="project" value="TreeGrafter"/>
</dbReference>
<keyword evidence="7" id="KW-0805">Transcription regulation</keyword>
<evidence type="ECO:0000256" key="8">
    <source>
        <dbReference type="ARBA" id="ARBA00023125"/>
    </source>
</evidence>
<dbReference type="Gene3D" id="3.30.160.60">
    <property type="entry name" value="Classic Zinc Finger"/>
    <property type="match status" value="2"/>
</dbReference>
<dbReference type="SUPFAM" id="SSF57667">
    <property type="entry name" value="beta-beta-alpha zinc fingers"/>
    <property type="match status" value="1"/>
</dbReference>
<comment type="similarity">
    <text evidence="2">Belongs to the krueppel C2H2-type zinc-finger protein family.</text>
</comment>
<evidence type="ECO:0000256" key="9">
    <source>
        <dbReference type="ARBA" id="ARBA00023163"/>
    </source>
</evidence>
<comment type="subcellular location">
    <subcellularLocation>
        <location evidence="1">Nucleus</location>
    </subcellularLocation>
</comment>
<name>A0A493TCY6_ANAPP</name>
<evidence type="ECO:0000313" key="14">
    <source>
        <dbReference type="Proteomes" id="UP000016666"/>
    </source>
</evidence>
<dbReference type="PROSITE" id="PS00028">
    <property type="entry name" value="ZINC_FINGER_C2H2_1"/>
    <property type="match status" value="1"/>
</dbReference>
<keyword evidence="3" id="KW-0479">Metal-binding</keyword>
<evidence type="ECO:0000259" key="12">
    <source>
        <dbReference type="PROSITE" id="PS50157"/>
    </source>
</evidence>
<keyword evidence="9" id="KW-0804">Transcription</keyword>
<dbReference type="OMA" id="CLTSHTK"/>
<keyword evidence="10" id="KW-0539">Nucleus</keyword>
<feature type="domain" description="C2H2-type" evidence="12">
    <location>
        <begin position="9"/>
        <end position="36"/>
    </location>
</feature>
<reference evidence="13" key="2">
    <citation type="submission" date="2025-08" db="UniProtKB">
        <authorList>
            <consortium name="Ensembl"/>
        </authorList>
    </citation>
    <scope>IDENTIFICATION</scope>
</reference>
<dbReference type="InterPro" id="IPR013087">
    <property type="entry name" value="Znf_C2H2_type"/>
</dbReference>
<dbReference type="PANTHER" id="PTHR23235">
    <property type="entry name" value="KRUEPPEL-LIKE TRANSCRIPTION FACTOR"/>
    <property type="match status" value="1"/>
</dbReference>
<dbReference type="Proteomes" id="UP000016666">
    <property type="component" value="Unassembled WGS sequence"/>
</dbReference>
<evidence type="ECO:0000256" key="10">
    <source>
        <dbReference type="ARBA" id="ARBA00023242"/>
    </source>
</evidence>
<organism evidence="13 14">
    <name type="scientific">Anas platyrhynchos platyrhynchos</name>
    <name type="common">Northern mallard</name>
    <dbReference type="NCBI Taxonomy" id="8840"/>
    <lineage>
        <taxon>Eukaryota</taxon>
        <taxon>Metazoa</taxon>
        <taxon>Chordata</taxon>
        <taxon>Craniata</taxon>
        <taxon>Vertebrata</taxon>
        <taxon>Euteleostomi</taxon>
        <taxon>Archelosauria</taxon>
        <taxon>Archosauria</taxon>
        <taxon>Dinosauria</taxon>
        <taxon>Saurischia</taxon>
        <taxon>Theropoda</taxon>
        <taxon>Coelurosauria</taxon>
        <taxon>Aves</taxon>
        <taxon>Neognathae</taxon>
        <taxon>Galloanserae</taxon>
        <taxon>Anseriformes</taxon>
        <taxon>Anatidae</taxon>
        <taxon>Anatinae</taxon>
        <taxon>Anas</taxon>
    </lineage>
</organism>
<keyword evidence="4" id="KW-0677">Repeat</keyword>
<keyword evidence="5 11" id="KW-0863">Zinc-finger</keyword>
<evidence type="ECO:0000256" key="6">
    <source>
        <dbReference type="ARBA" id="ARBA00022833"/>
    </source>
</evidence>
<evidence type="ECO:0000256" key="1">
    <source>
        <dbReference type="ARBA" id="ARBA00004123"/>
    </source>
</evidence>
<evidence type="ECO:0000256" key="3">
    <source>
        <dbReference type="ARBA" id="ARBA00022723"/>
    </source>
</evidence>
<dbReference type="GO" id="GO:0000978">
    <property type="term" value="F:RNA polymerase II cis-regulatory region sequence-specific DNA binding"/>
    <property type="evidence" value="ECO:0007669"/>
    <property type="project" value="TreeGrafter"/>
</dbReference>
<reference evidence="14" key="1">
    <citation type="submission" date="2017-10" db="EMBL/GenBank/DDBJ databases">
        <title>A new Pekin duck reference genome.</title>
        <authorList>
            <person name="Hou Z.-C."/>
            <person name="Zhou Z.-K."/>
            <person name="Zhu F."/>
            <person name="Hou S.-S."/>
        </authorList>
    </citation>
    <scope>NUCLEOTIDE SEQUENCE [LARGE SCALE GENOMIC DNA]</scope>
</reference>
<accession>A0A493TCY6</accession>
<dbReference type="PANTHER" id="PTHR23235:SF152">
    <property type="entry name" value="SI:DKEY-210J14.3"/>
    <property type="match status" value="1"/>
</dbReference>
<dbReference type="SMART" id="SM00355">
    <property type="entry name" value="ZnF_C2H2"/>
    <property type="match status" value="2"/>
</dbReference>
<dbReference type="PROSITE" id="PS50157">
    <property type="entry name" value="ZINC_FINGER_C2H2_2"/>
    <property type="match status" value="2"/>
</dbReference>
<feature type="domain" description="C2H2-type" evidence="12">
    <location>
        <begin position="37"/>
        <end position="60"/>
    </location>
</feature>
<dbReference type="GO" id="GO:0005634">
    <property type="term" value="C:nucleus"/>
    <property type="evidence" value="ECO:0007669"/>
    <property type="project" value="UniProtKB-SubCell"/>
</dbReference>
<reference evidence="13" key="3">
    <citation type="submission" date="2025-09" db="UniProtKB">
        <authorList>
            <consortium name="Ensembl"/>
        </authorList>
    </citation>
    <scope>IDENTIFICATION</scope>
</reference>
<evidence type="ECO:0000313" key="13">
    <source>
        <dbReference type="Ensembl" id="ENSAPLP00000023533.1"/>
    </source>
</evidence>
<evidence type="ECO:0000256" key="2">
    <source>
        <dbReference type="ARBA" id="ARBA00006991"/>
    </source>
</evidence>
<keyword evidence="8" id="KW-0238">DNA-binding</keyword>
<evidence type="ECO:0000256" key="5">
    <source>
        <dbReference type="ARBA" id="ARBA00022771"/>
    </source>
</evidence>
<evidence type="ECO:0000256" key="4">
    <source>
        <dbReference type="ARBA" id="ARBA00022737"/>
    </source>
</evidence>
<dbReference type="GO" id="GO:0008270">
    <property type="term" value="F:zinc ion binding"/>
    <property type="evidence" value="ECO:0007669"/>
    <property type="project" value="UniProtKB-KW"/>
</dbReference>